<gene>
    <name evidence="2" type="ORF">PSYICH_LOCUS6717</name>
</gene>
<dbReference type="AlphaFoldDB" id="A0A9P0CRV8"/>
<sequence>MSSLEDRLIKVEDQLRALQMRQAAATAHPNTPPIPSPPAMRVIELESQVCEGENSVNDVMSPSSSTGIEATIITYENDLSTVTTPTNSTQLNNADDDKLDTSGKNIANKLSTLSPEIAIVTEKLSCDVLFEAQIGNISRYTKVILQDSRSQYQHIQSSQSQHFDSTSTRRGDTNG</sequence>
<evidence type="ECO:0000256" key="1">
    <source>
        <dbReference type="SAM" id="MobiDB-lite"/>
    </source>
</evidence>
<evidence type="ECO:0000313" key="3">
    <source>
        <dbReference type="Proteomes" id="UP001153636"/>
    </source>
</evidence>
<dbReference type="EMBL" id="OV651814">
    <property type="protein sequence ID" value="CAH1106906.1"/>
    <property type="molecule type" value="Genomic_DNA"/>
</dbReference>
<organism evidence="2 3">
    <name type="scientific">Psylliodes chrysocephalus</name>
    <dbReference type="NCBI Taxonomy" id="3402493"/>
    <lineage>
        <taxon>Eukaryota</taxon>
        <taxon>Metazoa</taxon>
        <taxon>Ecdysozoa</taxon>
        <taxon>Arthropoda</taxon>
        <taxon>Hexapoda</taxon>
        <taxon>Insecta</taxon>
        <taxon>Pterygota</taxon>
        <taxon>Neoptera</taxon>
        <taxon>Endopterygota</taxon>
        <taxon>Coleoptera</taxon>
        <taxon>Polyphaga</taxon>
        <taxon>Cucujiformia</taxon>
        <taxon>Chrysomeloidea</taxon>
        <taxon>Chrysomelidae</taxon>
        <taxon>Galerucinae</taxon>
        <taxon>Alticini</taxon>
        <taxon>Psylliodes</taxon>
    </lineage>
</organism>
<dbReference type="OrthoDB" id="6927140at2759"/>
<protein>
    <submittedName>
        <fullName evidence="2">Uncharacterized protein</fullName>
    </submittedName>
</protein>
<reference evidence="2" key="1">
    <citation type="submission" date="2022-01" db="EMBL/GenBank/DDBJ databases">
        <authorList>
            <person name="King R."/>
        </authorList>
    </citation>
    <scope>NUCLEOTIDE SEQUENCE</scope>
</reference>
<feature type="region of interest" description="Disordered" evidence="1">
    <location>
        <begin position="154"/>
        <end position="175"/>
    </location>
</feature>
<keyword evidence="3" id="KW-1185">Reference proteome</keyword>
<accession>A0A9P0CRV8</accession>
<name>A0A9P0CRV8_9CUCU</name>
<proteinExistence type="predicted"/>
<dbReference type="Proteomes" id="UP001153636">
    <property type="component" value="Chromosome 2"/>
</dbReference>
<evidence type="ECO:0000313" key="2">
    <source>
        <dbReference type="EMBL" id="CAH1106906.1"/>
    </source>
</evidence>